<name>A0A814QLF6_9BILA</name>
<proteinExistence type="predicted"/>
<dbReference type="Proteomes" id="UP000663864">
    <property type="component" value="Unassembled WGS sequence"/>
</dbReference>
<dbReference type="EMBL" id="CAJNOT010000977">
    <property type="protein sequence ID" value="CAF1121196.1"/>
    <property type="molecule type" value="Genomic_DNA"/>
</dbReference>
<comment type="caution">
    <text evidence="1">The sequence shown here is derived from an EMBL/GenBank/DDBJ whole genome shotgun (WGS) entry which is preliminary data.</text>
</comment>
<accession>A0A814QLF6</accession>
<organism evidence="1 2">
    <name type="scientific">Rotaria sordida</name>
    <dbReference type="NCBI Taxonomy" id="392033"/>
    <lineage>
        <taxon>Eukaryota</taxon>
        <taxon>Metazoa</taxon>
        <taxon>Spiralia</taxon>
        <taxon>Gnathifera</taxon>
        <taxon>Rotifera</taxon>
        <taxon>Eurotatoria</taxon>
        <taxon>Bdelloidea</taxon>
        <taxon>Philodinida</taxon>
        <taxon>Philodinidae</taxon>
        <taxon>Rotaria</taxon>
    </lineage>
</organism>
<evidence type="ECO:0000313" key="2">
    <source>
        <dbReference type="Proteomes" id="UP000663864"/>
    </source>
</evidence>
<sequence>MPSFHNGLTNIAGNQSHIESSEDIQPVNPFDILARSNIMVIWLDEHIGRDENCRALKMEFRQLTNNLKMVDSVNSCRQCLPPAAPTLISNRWSNDES</sequence>
<reference evidence="1" key="1">
    <citation type="submission" date="2021-02" db="EMBL/GenBank/DDBJ databases">
        <authorList>
            <person name="Nowell W R."/>
        </authorList>
    </citation>
    <scope>NUCLEOTIDE SEQUENCE</scope>
</reference>
<gene>
    <name evidence="1" type="ORF">ZHD862_LOCUS18641</name>
</gene>
<dbReference type="AlphaFoldDB" id="A0A814QLF6"/>
<protein>
    <submittedName>
        <fullName evidence="1">Uncharacterized protein</fullName>
    </submittedName>
</protein>
<evidence type="ECO:0000313" key="1">
    <source>
        <dbReference type="EMBL" id="CAF1121196.1"/>
    </source>
</evidence>